<feature type="domain" description="Citrate lyase ligase C-terminal" evidence="3">
    <location>
        <begin position="482"/>
        <end position="663"/>
    </location>
</feature>
<dbReference type="PANTHER" id="PTHR40599">
    <property type="entry name" value="[CITRATE [PRO-3S]-LYASE] LIGASE"/>
    <property type="match status" value="1"/>
</dbReference>
<dbReference type="Proteomes" id="UP000009223">
    <property type="component" value="Chromosome"/>
</dbReference>
<dbReference type="SMART" id="SM00764">
    <property type="entry name" value="Citrate_ly_lig"/>
    <property type="match status" value="1"/>
</dbReference>
<organism evidence="4 5">
    <name type="scientific">Treponema primitia (strain ATCC BAA-887 / DSM 12427 / ZAS-2)</name>
    <dbReference type="NCBI Taxonomy" id="545694"/>
    <lineage>
        <taxon>Bacteria</taxon>
        <taxon>Pseudomonadati</taxon>
        <taxon>Spirochaetota</taxon>
        <taxon>Spirochaetia</taxon>
        <taxon>Spirochaetales</taxon>
        <taxon>Treponemataceae</taxon>
        <taxon>Treponema</taxon>
    </lineage>
</organism>
<reference evidence="4 5" key="2">
    <citation type="journal article" date="2011" name="ISME J.">
        <title>RNA-seq reveals cooperative metabolic interactions between two termite-gut spirochete species in co-culture.</title>
        <authorList>
            <person name="Rosenthal A.Z."/>
            <person name="Matson E.G."/>
            <person name="Eldar A."/>
            <person name="Leadbetter J.R."/>
        </authorList>
    </citation>
    <scope>NUCLEOTIDE SEQUENCE [LARGE SCALE GENOMIC DNA]</scope>
    <source>
        <strain evidence="5">ATCC BAA-887 / DSM 12427 / ZAS-2</strain>
    </source>
</reference>
<keyword evidence="4" id="KW-0456">Lyase</keyword>
<dbReference type="Pfam" id="PF08218">
    <property type="entry name" value="Citrate_ly_lig"/>
    <property type="match status" value="1"/>
</dbReference>
<dbReference type="PANTHER" id="PTHR40599:SF1">
    <property type="entry name" value="[CITRATE [PRO-3S]-LYASE] LIGASE"/>
    <property type="match status" value="1"/>
</dbReference>
<dbReference type="eggNOG" id="COG3053">
    <property type="taxonomic scope" value="Bacteria"/>
</dbReference>
<dbReference type="OrthoDB" id="9779753at2"/>
<evidence type="ECO:0000313" key="5">
    <source>
        <dbReference type="Proteomes" id="UP000009223"/>
    </source>
</evidence>
<dbReference type="InterPro" id="IPR004821">
    <property type="entry name" value="Cyt_trans-like"/>
</dbReference>
<sequence length="669" mass="76963">MKITPKKIVKAFIPYGILKILDVKKSKSIRVNAEKLQHNFPPPNVQTDIAQKWLFFQIHELYAAGYTATQWCIDKGYKNVVLYTEKQYWPLIEPIALSFRMDKRIAMHACSRIPFISRYQDEVVFGWFVSGALNTIDLNNVDVIFIIKPFIDSAAEKYLEGTKMRIVQLPDLIQLLRAYFLFEKPLILFASLHPDVHLLTYRYPRFPQKNRTENEDNILSNRRAEKEFLDGLKKGIFITSTYDELSYTPSDVLEMLTTPTSYLDDNNLRIYNDKEGKYVNIKDGHRVTIGQPENPERTIYFSGPCDIFGHGSPDSGTIPSQLQALLNRHIPERHFIVQNYGGYIYGRHDDYLRQLFSLSVKPGDIVVSHAPPSEHYYWTDLSEILQRPHSYGEVFIDRLHFNENGNRAVTDALYKALEENNFFSEPKKIDAPPSSLFALPHLFGIPESALQQNTASSINIPSEYTAELEKYKKSLLEHKTRIGAVVMNCNPFTFGHRYLAEYAAQQVERLYIFAVEEDKSIFPFADRLELIKAGVKDLPNVTVLPSGKFIISSLTFKDYFNKSEMQDRVIDPSNDVTIFAEEIAPTLGINVRFAGEEPLDNVTRQYNDTMKRILPQHGIEFEVIPRKEVDGTPISASKVRKLLEEKNFVKISKLVPETTLKYLQEKCGK</sequence>
<dbReference type="Gene3D" id="3.40.50.620">
    <property type="entry name" value="HUPs"/>
    <property type="match status" value="1"/>
</dbReference>
<dbReference type="STRING" id="545694.TREPR_2543"/>
<keyword evidence="1" id="KW-0547">Nucleotide-binding</keyword>
<keyword evidence="5" id="KW-1185">Reference proteome</keyword>
<dbReference type="SUPFAM" id="SSF52374">
    <property type="entry name" value="Nucleotidylyl transferase"/>
    <property type="match status" value="1"/>
</dbReference>
<dbReference type="EMBL" id="CP001843">
    <property type="protein sequence ID" value="AEF83795.1"/>
    <property type="molecule type" value="Genomic_DNA"/>
</dbReference>
<accession>F5YGN4</accession>
<dbReference type="InterPro" id="IPR005216">
    <property type="entry name" value="Citrate_lyase_ligase"/>
</dbReference>
<keyword evidence="2" id="KW-0067">ATP-binding</keyword>
<dbReference type="RefSeq" id="WP_015707668.1">
    <property type="nucleotide sequence ID" value="NC_015578.1"/>
</dbReference>
<gene>
    <name evidence="4" type="ordered locus">TREPR_2543</name>
</gene>
<dbReference type="GO" id="GO:0005524">
    <property type="term" value="F:ATP binding"/>
    <property type="evidence" value="ECO:0007669"/>
    <property type="project" value="UniProtKB-KW"/>
</dbReference>
<reference evidence="5" key="1">
    <citation type="submission" date="2009-12" db="EMBL/GenBank/DDBJ databases">
        <title>Complete sequence of Treponema primitia strain ZAS-2.</title>
        <authorList>
            <person name="Tetu S.G."/>
            <person name="Matson E."/>
            <person name="Ren Q."/>
            <person name="Seshadri R."/>
            <person name="Elbourne L."/>
            <person name="Hassan K.A."/>
            <person name="Durkin A."/>
            <person name="Radune D."/>
            <person name="Mohamoud Y."/>
            <person name="Shay R."/>
            <person name="Jin S."/>
            <person name="Zhang X."/>
            <person name="Lucey K."/>
            <person name="Ballor N.R."/>
            <person name="Ottesen E."/>
            <person name="Rosenthal R."/>
            <person name="Allen A."/>
            <person name="Leadbetter J.R."/>
            <person name="Paulsen I.T."/>
        </authorList>
    </citation>
    <scope>NUCLEOTIDE SEQUENCE [LARGE SCALE GENOMIC DNA]</scope>
    <source>
        <strain evidence="5">ATCC BAA-887 / DSM 12427 / ZAS-2</strain>
    </source>
</reference>
<dbReference type="InterPro" id="IPR013166">
    <property type="entry name" value="Citrate_lyase_ligase_C"/>
</dbReference>
<dbReference type="AlphaFoldDB" id="F5YGN4"/>
<keyword evidence="4" id="KW-0436">Ligase</keyword>
<name>F5YGN4_TREPZ</name>
<evidence type="ECO:0000313" key="4">
    <source>
        <dbReference type="EMBL" id="AEF83795.1"/>
    </source>
</evidence>
<dbReference type="KEGG" id="tpi:TREPR_2543"/>
<dbReference type="GO" id="GO:0008771">
    <property type="term" value="F:[citrate (pro-3S)-lyase] ligase activity"/>
    <property type="evidence" value="ECO:0007669"/>
    <property type="project" value="InterPro"/>
</dbReference>
<dbReference type="GO" id="GO:0016829">
    <property type="term" value="F:lyase activity"/>
    <property type="evidence" value="ECO:0007669"/>
    <property type="project" value="UniProtKB-KW"/>
</dbReference>
<dbReference type="HOGENOM" id="CLU_410447_0_0_12"/>
<dbReference type="NCBIfam" id="TIGR00125">
    <property type="entry name" value="cyt_tran_rel"/>
    <property type="match status" value="1"/>
</dbReference>
<evidence type="ECO:0000256" key="2">
    <source>
        <dbReference type="ARBA" id="ARBA00022840"/>
    </source>
</evidence>
<evidence type="ECO:0000259" key="3">
    <source>
        <dbReference type="SMART" id="SM00764"/>
    </source>
</evidence>
<protein>
    <submittedName>
        <fullName evidence="4">Citrate lyase ligase C-domain protein</fullName>
    </submittedName>
</protein>
<proteinExistence type="predicted"/>
<dbReference type="InterPro" id="IPR014729">
    <property type="entry name" value="Rossmann-like_a/b/a_fold"/>
</dbReference>
<evidence type="ECO:0000256" key="1">
    <source>
        <dbReference type="ARBA" id="ARBA00022741"/>
    </source>
</evidence>